<feature type="domain" description="C2H2-type" evidence="3">
    <location>
        <begin position="228"/>
        <end position="250"/>
    </location>
</feature>
<dbReference type="Pfam" id="PF15909">
    <property type="entry name" value="zf-C2H2_8"/>
    <property type="match status" value="1"/>
</dbReference>
<name>A0A3B3ZFS8_9GOBI</name>
<feature type="compositionally biased region" description="Pro residues" evidence="2">
    <location>
        <begin position="137"/>
        <end position="161"/>
    </location>
</feature>
<dbReference type="AlphaFoldDB" id="A0A3B3ZFS8"/>
<dbReference type="InterPro" id="IPR039882">
    <property type="entry name" value="ZN414"/>
</dbReference>
<keyword evidence="5" id="KW-1185">Reference proteome</keyword>
<dbReference type="Ensembl" id="ENSPMGT00000003462.1">
    <property type="protein sequence ID" value="ENSPMGP00000003261.1"/>
    <property type="gene ID" value="ENSPMGG00000002833.1"/>
</dbReference>
<dbReference type="PROSITE" id="PS00028">
    <property type="entry name" value="ZINC_FINGER_C2H2_1"/>
    <property type="match status" value="2"/>
</dbReference>
<evidence type="ECO:0000313" key="4">
    <source>
        <dbReference type="Ensembl" id="ENSPMGP00000003261.1"/>
    </source>
</evidence>
<dbReference type="Proteomes" id="UP000261520">
    <property type="component" value="Unplaced"/>
</dbReference>
<evidence type="ECO:0000313" key="5">
    <source>
        <dbReference type="Proteomes" id="UP000261520"/>
    </source>
</evidence>
<reference evidence="4" key="2">
    <citation type="submission" date="2025-09" db="UniProtKB">
        <authorList>
            <consortium name="Ensembl"/>
        </authorList>
    </citation>
    <scope>IDENTIFICATION</scope>
</reference>
<dbReference type="STRING" id="409849.ENSPMGP00000003261"/>
<dbReference type="Gene3D" id="3.30.160.60">
    <property type="entry name" value="Classic Zinc Finger"/>
    <property type="match status" value="1"/>
</dbReference>
<dbReference type="PANTHER" id="PTHR21695:SF0">
    <property type="entry name" value="ZINC FINGER PROTEIN 414"/>
    <property type="match status" value="1"/>
</dbReference>
<feature type="region of interest" description="Disordered" evidence="2">
    <location>
        <begin position="99"/>
        <end position="205"/>
    </location>
</feature>
<sequence>VERNKRLSCPVYGCKRVYNDANSLQTHVKEHEIPAQSLPGKTMMCSMIGCGGSFPNMQKLMQHLRHHHKPNVYFLCESCHAKLRSYRGLLHHLRSCSKAPKPKINLTPSPSASSTPPAPMEVDPTKPTAPPQDNLSPAPPPPQQLQPIPTPPNHPPVPPQSNAPAPNSDLTQPRASPPEGQTHQRPKTPENSEPMRVSPQTPTANVWRAGQGASLEKRILWQHTRGRYTCVQCGHTVTNRKEMTEHSALHNDTLGLASPHHTCSTTITPHLSTRSSLHSAGGATIINI</sequence>
<organism evidence="4 5">
    <name type="scientific">Periophthalmus magnuspinnatus</name>
    <dbReference type="NCBI Taxonomy" id="409849"/>
    <lineage>
        <taxon>Eukaryota</taxon>
        <taxon>Metazoa</taxon>
        <taxon>Chordata</taxon>
        <taxon>Craniata</taxon>
        <taxon>Vertebrata</taxon>
        <taxon>Euteleostomi</taxon>
        <taxon>Actinopterygii</taxon>
        <taxon>Neopterygii</taxon>
        <taxon>Teleostei</taxon>
        <taxon>Neoteleostei</taxon>
        <taxon>Acanthomorphata</taxon>
        <taxon>Gobiaria</taxon>
        <taxon>Gobiiformes</taxon>
        <taxon>Gobioidei</taxon>
        <taxon>Gobiidae</taxon>
        <taxon>Oxudercinae</taxon>
        <taxon>Periophthalmus</taxon>
    </lineage>
</organism>
<reference evidence="4" key="1">
    <citation type="submission" date="2025-08" db="UniProtKB">
        <authorList>
            <consortium name="Ensembl"/>
        </authorList>
    </citation>
    <scope>IDENTIFICATION</scope>
</reference>
<keyword evidence="1" id="KW-0862">Zinc</keyword>
<feature type="compositionally biased region" description="Polar residues" evidence="2">
    <location>
        <begin position="168"/>
        <end position="183"/>
    </location>
</feature>
<dbReference type="InterPro" id="IPR013087">
    <property type="entry name" value="Znf_C2H2_type"/>
</dbReference>
<dbReference type="GO" id="GO:0008270">
    <property type="term" value="F:zinc ion binding"/>
    <property type="evidence" value="ECO:0007669"/>
    <property type="project" value="UniProtKB-KW"/>
</dbReference>
<dbReference type="SMART" id="SM00355">
    <property type="entry name" value="ZnF_C2H2"/>
    <property type="match status" value="4"/>
</dbReference>
<keyword evidence="1" id="KW-0479">Metal-binding</keyword>
<evidence type="ECO:0000256" key="1">
    <source>
        <dbReference type="PROSITE-ProRule" id="PRU00042"/>
    </source>
</evidence>
<evidence type="ECO:0000256" key="2">
    <source>
        <dbReference type="SAM" id="MobiDB-lite"/>
    </source>
</evidence>
<protein>
    <recommendedName>
        <fullName evidence="3">C2H2-type domain-containing protein</fullName>
    </recommendedName>
</protein>
<dbReference type="PROSITE" id="PS50157">
    <property type="entry name" value="ZINC_FINGER_C2H2_2"/>
    <property type="match status" value="2"/>
</dbReference>
<feature type="domain" description="C2H2-type" evidence="3">
    <location>
        <begin position="43"/>
        <end position="67"/>
    </location>
</feature>
<proteinExistence type="predicted"/>
<dbReference type="InterPro" id="IPR031799">
    <property type="entry name" value="Znf-C2H2_ribbon"/>
</dbReference>
<evidence type="ECO:0000259" key="3">
    <source>
        <dbReference type="PROSITE" id="PS50157"/>
    </source>
</evidence>
<dbReference type="PANTHER" id="PTHR21695">
    <property type="entry name" value="ZINC FINGER PROTEIN 414"/>
    <property type="match status" value="1"/>
</dbReference>
<accession>A0A3B3ZFS8</accession>
<keyword evidence="1" id="KW-0863">Zinc-finger</keyword>